<dbReference type="AlphaFoldDB" id="A0AA42SY41"/>
<accession>A0AA42SY41</accession>
<sequence>MNDYKDALLKSLQEPATHAPAWSIQDMISRPLADVRPLADTPLSKASVEAAESFPFPIPHGSTYASLHTLTVDVMNRCAAAGWPLDRTLSMVEHIVSQFEGAPA</sequence>
<dbReference type="EMBL" id="JAOBYN010000023">
    <property type="protein sequence ID" value="MDH1057002.1"/>
    <property type="molecule type" value="Genomic_DNA"/>
</dbReference>
<name>A0AA42SY41_AQUAC</name>
<comment type="caution">
    <text evidence="1">The sequence shown here is derived from an EMBL/GenBank/DDBJ whole genome shotgun (WGS) entry which is preliminary data.</text>
</comment>
<evidence type="ECO:0000313" key="1">
    <source>
        <dbReference type="EMBL" id="MDH1057002.1"/>
    </source>
</evidence>
<protein>
    <submittedName>
        <fullName evidence="1">Uncharacterized protein</fullName>
    </submittedName>
</protein>
<organism evidence="1 2">
    <name type="scientific">Aquipseudomonas alcaligenes</name>
    <name type="common">Pseudomonas alcaligenes</name>
    <dbReference type="NCBI Taxonomy" id="43263"/>
    <lineage>
        <taxon>Bacteria</taxon>
        <taxon>Pseudomonadati</taxon>
        <taxon>Pseudomonadota</taxon>
        <taxon>Gammaproteobacteria</taxon>
        <taxon>Pseudomonadales</taxon>
        <taxon>Pseudomonadaceae</taxon>
        <taxon>Aquipseudomonas</taxon>
    </lineage>
</organism>
<reference evidence="1" key="1">
    <citation type="submission" date="2022-09" db="EMBL/GenBank/DDBJ databases">
        <title>Intensive care unit water sources are persistently colonized with multi-drug resistant bacteria and are the site of extensive horizontal gene transfer of antibiotic resistance genes.</title>
        <authorList>
            <person name="Diorio-Toth L."/>
        </authorList>
    </citation>
    <scope>NUCLEOTIDE SEQUENCE</scope>
    <source>
        <strain evidence="1">GD03990</strain>
    </source>
</reference>
<dbReference type="Proteomes" id="UP001158730">
    <property type="component" value="Unassembled WGS sequence"/>
</dbReference>
<dbReference type="RefSeq" id="WP_280055234.1">
    <property type="nucleotide sequence ID" value="NZ_JAOBYN010000023.1"/>
</dbReference>
<gene>
    <name evidence="1" type="ORF">N5C05_19850</name>
</gene>
<evidence type="ECO:0000313" key="2">
    <source>
        <dbReference type="Proteomes" id="UP001158730"/>
    </source>
</evidence>
<proteinExistence type="predicted"/>